<sequence length="268" mass="29071">MTDLVDEDSPATVALTRLVTAGSALAAAQARHADACTEVLEQVRQARARVDSPLEEQFLALLRLVYWQHPEVQATALTQAAGFAYPAQMTAAIGPVPTGITCDGCGTVLMRTSRSWQMPEGIRRGMPWSCPACWAPVAAARQAEWDARQRRWERIEAARVSGPATDWRVAVTLVLAYPPVTGGGWDGYEAARLVSDRLAHFATDALVSMTVNTALDLLDAADQVVLWNAGAARRRVRSFTALAPQEVLDRLRRRAELAREAAAAEPDA</sequence>
<protein>
    <submittedName>
        <fullName evidence="1">Uncharacterized protein</fullName>
    </submittedName>
</protein>
<dbReference type="RefSeq" id="WP_130513820.1">
    <property type="nucleotide sequence ID" value="NZ_SHKY01000002.1"/>
</dbReference>
<proteinExistence type="predicted"/>
<dbReference type="OrthoDB" id="4077289at2"/>
<gene>
    <name evidence="1" type="ORF">EV385_6708</name>
</gene>
<accession>A0A4Q7Z7Y8</accession>
<organism evidence="1 2">
    <name type="scientific">Krasilnikovia cinnamomea</name>
    <dbReference type="NCBI Taxonomy" id="349313"/>
    <lineage>
        <taxon>Bacteria</taxon>
        <taxon>Bacillati</taxon>
        <taxon>Actinomycetota</taxon>
        <taxon>Actinomycetes</taxon>
        <taxon>Micromonosporales</taxon>
        <taxon>Micromonosporaceae</taxon>
        <taxon>Krasilnikovia</taxon>
    </lineage>
</organism>
<comment type="caution">
    <text evidence="1">The sequence shown here is derived from an EMBL/GenBank/DDBJ whole genome shotgun (WGS) entry which is preliminary data.</text>
</comment>
<dbReference type="EMBL" id="SHKY01000002">
    <property type="protein sequence ID" value="RZU46632.1"/>
    <property type="molecule type" value="Genomic_DNA"/>
</dbReference>
<evidence type="ECO:0000313" key="2">
    <source>
        <dbReference type="Proteomes" id="UP000292564"/>
    </source>
</evidence>
<name>A0A4Q7Z7Y8_9ACTN</name>
<reference evidence="1 2" key="1">
    <citation type="submission" date="2019-02" db="EMBL/GenBank/DDBJ databases">
        <title>Sequencing the genomes of 1000 actinobacteria strains.</title>
        <authorList>
            <person name="Klenk H.-P."/>
        </authorList>
    </citation>
    <scope>NUCLEOTIDE SEQUENCE [LARGE SCALE GENOMIC DNA]</scope>
    <source>
        <strain evidence="1 2">DSM 45162</strain>
    </source>
</reference>
<keyword evidence="2" id="KW-1185">Reference proteome</keyword>
<dbReference type="AlphaFoldDB" id="A0A4Q7Z7Y8"/>
<evidence type="ECO:0000313" key="1">
    <source>
        <dbReference type="EMBL" id="RZU46632.1"/>
    </source>
</evidence>
<dbReference type="Proteomes" id="UP000292564">
    <property type="component" value="Unassembled WGS sequence"/>
</dbReference>